<accession>A0A1L3Q1J2</accession>
<keyword evidence="5" id="KW-0238">DNA-binding</keyword>
<evidence type="ECO:0000256" key="2">
    <source>
        <dbReference type="ARBA" id="ARBA00022723"/>
    </source>
</evidence>
<keyword evidence="1" id="KW-0540">Nuclease</keyword>
<keyword evidence="6" id="KW-0255">Endonuclease</keyword>
<dbReference type="Gene3D" id="2.20.28.10">
    <property type="match status" value="1"/>
</dbReference>
<dbReference type="GO" id="GO:0030688">
    <property type="term" value="C:preribosome, small subunit precursor"/>
    <property type="evidence" value="ECO:0007669"/>
    <property type="project" value="TreeGrafter"/>
</dbReference>
<evidence type="ECO:0000313" key="6">
    <source>
        <dbReference type="EMBL" id="RNI07931.1"/>
    </source>
</evidence>
<keyword evidence="2" id="KW-0479">Metal-binding</keyword>
<evidence type="ECO:0000313" key="10">
    <source>
        <dbReference type="Proteomes" id="UP000267921"/>
    </source>
</evidence>
<dbReference type="GO" id="GO:0004521">
    <property type="term" value="F:RNA endonuclease activity"/>
    <property type="evidence" value="ECO:0007669"/>
    <property type="project" value="TreeGrafter"/>
</dbReference>
<sequence length="158" mass="17550">MKIYIADTGVFINRKGRDRQLVTVPAVIDETKAKYTSMEVLIALETGAKVEQPDPVFRKKIVSKAEGTGDLEELSGTDIDVLAKALEYGRNAVLMTDDYAVQNVASMIGIKVEPISQSRIKDKIIWGKKCTGCMKRFDNGEECPICGSPLKKIRKRKI</sequence>
<evidence type="ECO:0000313" key="9">
    <source>
        <dbReference type="Proteomes" id="UP000198669"/>
    </source>
</evidence>
<evidence type="ECO:0000313" key="7">
    <source>
        <dbReference type="EMBL" id="SDW74986.1"/>
    </source>
</evidence>
<evidence type="ECO:0000313" key="5">
    <source>
        <dbReference type="EMBL" id="APH38737.1"/>
    </source>
</evidence>
<organism evidence="5 8">
    <name type="scientific">Methanohalophilus halophilus</name>
    <dbReference type="NCBI Taxonomy" id="2177"/>
    <lineage>
        <taxon>Archaea</taxon>
        <taxon>Methanobacteriati</taxon>
        <taxon>Methanobacteriota</taxon>
        <taxon>Stenosarchaea group</taxon>
        <taxon>Methanomicrobia</taxon>
        <taxon>Methanosarcinales</taxon>
        <taxon>Methanosarcinaceae</taxon>
        <taxon>Methanohalophilus</taxon>
    </lineage>
</organism>
<dbReference type="EMBL" id="FNMU01000004">
    <property type="protein sequence ID" value="SDW74986.1"/>
    <property type="molecule type" value="Genomic_DNA"/>
</dbReference>
<dbReference type="GO" id="GO:0003677">
    <property type="term" value="F:DNA binding"/>
    <property type="evidence" value="ECO:0007669"/>
    <property type="project" value="UniProtKB-KW"/>
</dbReference>
<dbReference type="InterPro" id="IPR033411">
    <property type="entry name" value="Ribonuclease_PIN"/>
</dbReference>
<dbReference type="EMBL" id="CP017921">
    <property type="protein sequence ID" value="APH38737.1"/>
    <property type="molecule type" value="Genomic_DNA"/>
</dbReference>
<proteinExistence type="predicted"/>
<reference evidence="5 8" key="1">
    <citation type="submission" date="2016-10" db="EMBL/GenBank/DDBJ databases">
        <title>Methanohalophilus halophilus.</title>
        <authorList>
            <person name="L'haridon S."/>
        </authorList>
    </citation>
    <scope>NUCLEOTIDE SEQUENCE [LARGE SCALE GENOMIC DNA]</scope>
    <source>
        <strain evidence="5 8">Z-7982</strain>
    </source>
</reference>
<dbReference type="PANTHER" id="PTHR12814">
    <property type="entry name" value="RNA-BINDING PROTEIN NOB1"/>
    <property type="match status" value="1"/>
</dbReference>
<gene>
    <name evidence="5" type="ORF">BHR79_04035</name>
    <name evidence="6" type="ORF">EFE40_08210</name>
    <name evidence="7" type="ORF">SAMN04515625_1567</name>
</gene>
<dbReference type="SUPFAM" id="SSF88723">
    <property type="entry name" value="PIN domain-like"/>
    <property type="match status" value="1"/>
</dbReference>
<evidence type="ECO:0000259" key="4">
    <source>
        <dbReference type="Pfam" id="PF17146"/>
    </source>
</evidence>
<dbReference type="RefSeq" id="WP_072561187.1">
    <property type="nucleotide sequence ID" value="NZ_CP017921.1"/>
</dbReference>
<keyword evidence="8" id="KW-1185">Reference proteome</keyword>
<evidence type="ECO:0000256" key="1">
    <source>
        <dbReference type="ARBA" id="ARBA00022722"/>
    </source>
</evidence>
<name>A0A1L3Q1J2_9EURY</name>
<dbReference type="Proteomes" id="UP000186879">
    <property type="component" value="Chromosome"/>
</dbReference>
<dbReference type="Proteomes" id="UP000198669">
    <property type="component" value="Unassembled WGS sequence"/>
</dbReference>
<dbReference type="CDD" id="cd09876">
    <property type="entry name" value="PIN_Nob1-like"/>
    <property type="match status" value="1"/>
</dbReference>
<dbReference type="STRING" id="2177.BHR79_04035"/>
<evidence type="ECO:0000256" key="3">
    <source>
        <dbReference type="ARBA" id="ARBA00022801"/>
    </source>
</evidence>
<protein>
    <submittedName>
        <fullName evidence="5">DNA-binding protein</fullName>
    </submittedName>
    <submittedName>
        <fullName evidence="6">NOB1 family endonuclease</fullName>
    </submittedName>
    <submittedName>
        <fullName evidence="7">UPF0271 protein</fullName>
    </submittedName>
</protein>
<reference evidence="7 9" key="2">
    <citation type="submission" date="2016-10" db="EMBL/GenBank/DDBJ databases">
        <authorList>
            <person name="de Groot N.N."/>
        </authorList>
    </citation>
    <scope>NUCLEOTIDE SEQUENCE [LARGE SCALE GENOMIC DNA]</scope>
    <source>
        <strain evidence="7 9">Z-7982</strain>
    </source>
</reference>
<dbReference type="InterPro" id="IPR029060">
    <property type="entry name" value="PIN-like_dom_sf"/>
</dbReference>
<dbReference type="GeneID" id="30582905"/>
<dbReference type="PANTHER" id="PTHR12814:SF2">
    <property type="entry name" value="RNA-BINDING PROTEIN NOB1"/>
    <property type="match status" value="1"/>
</dbReference>
<dbReference type="AlphaFoldDB" id="A0A1L3Q1J2"/>
<dbReference type="GO" id="GO:0030490">
    <property type="term" value="P:maturation of SSU-rRNA"/>
    <property type="evidence" value="ECO:0007669"/>
    <property type="project" value="TreeGrafter"/>
</dbReference>
<dbReference type="Pfam" id="PF17146">
    <property type="entry name" value="PIN_6"/>
    <property type="match status" value="1"/>
</dbReference>
<feature type="domain" description="Ribonuclease PIN" evidence="4">
    <location>
        <begin position="5"/>
        <end position="87"/>
    </location>
</feature>
<dbReference type="OrthoDB" id="27944at2157"/>
<dbReference type="GO" id="GO:0016787">
    <property type="term" value="F:hydrolase activity"/>
    <property type="evidence" value="ECO:0007669"/>
    <property type="project" value="UniProtKB-KW"/>
</dbReference>
<keyword evidence="3" id="KW-0378">Hydrolase</keyword>
<dbReference type="EMBL" id="RJJG01000006">
    <property type="protein sequence ID" value="RNI07931.1"/>
    <property type="molecule type" value="Genomic_DNA"/>
</dbReference>
<dbReference type="InterPro" id="IPR039907">
    <property type="entry name" value="NOB1"/>
</dbReference>
<dbReference type="Gene3D" id="3.40.50.1010">
    <property type="entry name" value="5'-nuclease"/>
    <property type="match status" value="1"/>
</dbReference>
<dbReference type="KEGG" id="mhaz:BHR79_04035"/>
<dbReference type="GO" id="GO:0046872">
    <property type="term" value="F:metal ion binding"/>
    <property type="evidence" value="ECO:0007669"/>
    <property type="project" value="UniProtKB-KW"/>
</dbReference>
<dbReference type="Proteomes" id="UP000267921">
    <property type="component" value="Unassembled WGS sequence"/>
</dbReference>
<reference evidence="6 10" key="3">
    <citation type="submission" date="2018-10" db="EMBL/GenBank/DDBJ databases">
        <title>Cultivation of a novel Methanohalophilus strain from Kebrit Deep of the Red Sea and a genomic comparison of members of the genus Methanohalophilus.</title>
        <authorList>
            <person name="Guan Y."/>
            <person name="Ngugi D.K."/>
            <person name="Stingl U."/>
        </authorList>
    </citation>
    <scope>NUCLEOTIDE SEQUENCE [LARGE SCALE GENOMIC DNA]</scope>
    <source>
        <strain evidence="6 10">DSM 3094</strain>
    </source>
</reference>
<evidence type="ECO:0000313" key="8">
    <source>
        <dbReference type="Proteomes" id="UP000186879"/>
    </source>
</evidence>